<organism evidence="2 3">
    <name type="scientific">Hamiltosporidium magnivora</name>
    <dbReference type="NCBI Taxonomy" id="148818"/>
    <lineage>
        <taxon>Eukaryota</taxon>
        <taxon>Fungi</taxon>
        <taxon>Fungi incertae sedis</taxon>
        <taxon>Microsporidia</taxon>
        <taxon>Dubosqiidae</taxon>
        <taxon>Hamiltosporidium</taxon>
    </lineage>
</organism>
<feature type="transmembrane region" description="Helical" evidence="1">
    <location>
        <begin position="70"/>
        <end position="91"/>
    </location>
</feature>
<keyword evidence="1" id="KW-1133">Transmembrane helix</keyword>
<proteinExistence type="predicted"/>
<keyword evidence="3" id="KW-1185">Reference proteome</keyword>
<gene>
    <name evidence="2" type="ORF">CWI36_0341p0030</name>
</gene>
<evidence type="ECO:0000313" key="3">
    <source>
        <dbReference type="Proteomes" id="UP000291404"/>
    </source>
</evidence>
<evidence type="ECO:0000256" key="1">
    <source>
        <dbReference type="SAM" id="Phobius"/>
    </source>
</evidence>
<evidence type="ECO:0000313" key="2">
    <source>
        <dbReference type="EMBL" id="TBU07018.1"/>
    </source>
</evidence>
<dbReference type="EMBL" id="PITI01000341">
    <property type="protein sequence ID" value="TBU07018.1"/>
    <property type="molecule type" value="Genomic_DNA"/>
</dbReference>
<keyword evidence="1" id="KW-0472">Membrane</keyword>
<dbReference type="AlphaFoldDB" id="A0A4Q9LG24"/>
<name>A0A4Q9LG24_9MICR</name>
<sequence>MNACQSKELHEKKSNNDCRIDIPETTKAELCPRKTESLTFSCNIITQDVISSNPFQKTNHINMLHIKDLLLHQIPILSVKYLLIIATLLAVKIKFAMSPATGIGVKHAS</sequence>
<dbReference type="VEuPathDB" id="MicrosporidiaDB:CWI36_0341p0030"/>
<dbReference type="VEuPathDB" id="MicrosporidiaDB:CWI39_1496p0010"/>
<protein>
    <submittedName>
        <fullName evidence="2">Uncharacterized protein</fullName>
    </submittedName>
</protein>
<accession>A0A4Q9LG24</accession>
<dbReference type="Proteomes" id="UP000291404">
    <property type="component" value="Unassembled WGS sequence"/>
</dbReference>
<keyword evidence="1" id="KW-0812">Transmembrane</keyword>
<reference evidence="2 3" key="1">
    <citation type="submission" date="2017-12" db="EMBL/GenBank/DDBJ databases">
        <authorList>
            <person name="Pombert J.-F."/>
            <person name="Haag K.L."/>
            <person name="Ebert D."/>
        </authorList>
    </citation>
    <scope>NUCLEOTIDE SEQUENCE [LARGE SCALE GENOMIC DNA]</scope>
    <source>
        <strain evidence="2">BE-OM-2</strain>
    </source>
</reference>
<comment type="caution">
    <text evidence="2">The sequence shown here is derived from an EMBL/GenBank/DDBJ whole genome shotgun (WGS) entry which is preliminary data.</text>
</comment>